<evidence type="ECO:0000313" key="2">
    <source>
        <dbReference type="Proteomes" id="UP000278351"/>
    </source>
</evidence>
<reference evidence="1 2" key="1">
    <citation type="submission" date="2018-11" db="EMBL/GenBank/DDBJ databases">
        <title>Chitinophaga lutea sp.nov., isolate from arsenic contaminated soil.</title>
        <authorList>
            <person name="Zong Y."/>
        </authorList>
    </citation>
    <scope>NUCLEOTIDE SEQUENCE [LARGE SCALE GENOMIC DNA]</scope>
    <source>
        <strain evidence="1 2">ZY74</strain>
    </source>
</reference>
<keyword evidence="2" id="KW-1185">Reference proteome</keyword>
<gene>
    <name evidence="1" type="ORF">EGT74_00185</name>
</gene>
<dbReference type="RefSeq" id="WP_123844425.1">
    <property type="nucleotide sequence ID" value="NZ_RPDH01000001.1"/>
</dbReference>
<dbReference type="AlphaFoldDB" id="A0A3N4Q7N6"/>
<dbReference type="EMBL" id="RPDH01000001">
    <property type="protein sequence ID" value="RPE12010.1"/>
    <property type="molecule type" value="Genomic_DNA"/>
</dbReference>
<organism evidence="1 2">
    <name type="scientific">Chitinophaga lutea</name>
    <dbReference type="NCBI Taxonomy" id="2488634"/>
    <lineage>
        <taxon>Bacteria</taxon>
        <taxon>Pseudomonadati</taxon>
        <taxon>Bacteroidota</taxon>
        <taxon>Chitinophagia</taxon>
        <taxon>Chitinophagales</taxon>
        <taxon>Chitinophagaceae</taxon>
        <taxon>Chitinophaga</taxon>
    </lineage>
</organism>
<comment type="caution">
    <text evidence="1">The sequence shown here is derived from an EMBL/GenBank/DDBJ whole genome shotgun (WGS) entry which is preliminary data.</text>
</comment>
<evidence type="ECO:0000313" key="1">
    <source>
        <dbReference type="EMBL" id="RPE12010.1"/>
    </source>
</evidence>
<name>A0A3N4Q7N6_9BACT</name>
<accession>A0A3N4Q7N6</accession>
<protein>
    <submittedName>
        <fullName evidence="1">Uncharacterized protein</fullName>
    </submittedName>
</protein>
<dbReference type="OrthoDB" id="681012at2"/>
<dbReference type="Proteomes" id="UP000278351">
    <property type="component" value="Unassembled WGS sequence"/>
</dbReference>
<proteinExistence type="predicted"/>
<sequence length="267" mass="29049">MATQTGLIKFTGQVGGLIGYKVGAAYYLRSAAQQVRQSARTRLAARAFGKASTLGAAMRHALNGQLDGPADSAAVNRLNKALLGVLQADDLHRHKRFAPRNFKSLNGFCFNQHAALSDVIAVTPAVHRDGNGHIHVTIPPMEAGNYNPRATHLSIKAVAVHMQPGFDRATSTSSGAALIPIGLPAREITLVVPAEKGAISCVLLEVVCCRKEGGRMYQLQNRKYTATDIIAILPGRTLRVKRKKMLRTRNERLQLLPEPLVDFYPRE</sequence>